<dbReference type="GO" id="GO:0016052">
    <property type="term" value="P:carbohydrate catabolic process"/>
    <property type="evidence" value="ECO:0007669"/>
    <property type="project" value="TreeGrafter"/>
</dbReference>
<dbReference type="PANTHER" id="PTHR10889:SF1">
    <property type="entry name" value="DEOXYRIBOSE-PHOSPHATE ALDOLASE"/>
    <property type="match status" value="1"/>
</dbReference>
<dbReference type="Pfam" id="PF01791">
    <property type="entry name" value="DeoC"/>
    <property type="match status" value="1"/>
</dbReference>
<dbReference type="PANTHER" id="PTHR10889">
    <property type="entry name" value="DEOXYRIBOSE-PHOSPHATE ALDOLASE"/>
    <property type="match status" value="1"/>
</dbReference>
<keyword evidence="2" id="KW-0704">Schiff base</keyword>
<protein>
    <recommendedName>
        <fullName evidence="3">Deoxyribose-phosphate aldolase</fullName>
        <ecNumber evidence="3">4.1.2.4</ecNumber>
    </recommendedName>
</protein>
<dbReference type="GO" id="GO:0009264">
    <property type="term" value="P:deoxyribonucleotide catabolic process"/>
    <property type="evidence" value="ECO:0007669"/>
    <property type="project" value="UniProtKB-UniRule"/>
</dbReference>
<evidence type="ECO:0000256" key="1">
    <source>
        <dbReference type="ARBA" id="ARBA00022490"/>
    </source>
</evidence>
<dbReference type="Proteomes" id="UP001157947">
    <property type="component" value="Unassembled WGS sequence"/>
</dbReference>
<comment type="caution">
    <text evidence="4">The sequence shown here is derived from an EMBL/GenBank/DDBJ whole genome shotgun (WGS) entry which is preliminary data.</text>
</comment>
<dbReference type="InterPro" id="IPR002915">
    <property type="entry name" value="DeoC/FbaB/LacD_aldolase"/>
</dbReference>
<gene>
    <name evidence="4" type="ORF">SAMN06264868_1061</name>
</gene>
<accession>A0AA45WKL1</accession>
<dbReference type="EMBL" id="FXTX01000006">
    <property type="protein sequence ID" value="SMP08191.1"/>
    <property type="molecule type" value="Genomic_DNA"/>
</dbReference>
<keyword evidence="5" id="KW-1185">Reference proteome</keyword>
<keyword evidence="1" id="KW-0963">Cytoplasm</keyword>
<dbReference type="Gene3D" id="3.20.20.70">
    <property type="entry name" value="Aldolase class I"/>
    <property type="match status" value="1"/>
</dbReference>
<dbReference type="InterPro" id="IPR011343">
    <property type="entry name" value="DeoC"/>
</dbReference>
<reference evidence="4" key="1">
    <citation type="submission" date="2017-05" db="EMBL/GenBank/DDBJ databases">
        <authorList>
            <person name="Varghese N."/>
            <person name="Submissions S."/>
        </authorList>
    </citation>
    <scope>NUCLEOTIDE SEQUENCE</scope>
    <source>
        <strain evidence="4">DSM 18763</strain>
    </source>
</reference>
<evidence type="ECO:0000313" key="4">
    <source>
        <dbReference type="EMBL" id="SMP08191.1"/>
    </source>
</evidence>
<evidence type="ECO:0000313" key="5">
    <source>
        <dbReference type="Proteomes" id="UP001157947"/>
    </source>
</evidence>
<dbReference type="GO" id="GO:0005737">
    <property type="term" value="C:cytoplasm"/>
    <property type="evidence" value="ECO:0007669"/>
    <property type="project" value="InterPro"/>
</dbReference>
<dbReference type="InterPro" id="IPR013785">
    <property type="entry name" value="Aldolase_TIM"/>
</dbReference>
<evidence type="ECO:0000256" key="3">
    <source>
        <dbReference type="NCBIfam" id="TIGR00126"/>
    </source>
</evidence>
<evidence type="ECO:0000256" key="2">
    <source>
        <dbReference type="ARBA" id="ARBA00023270"/>
    </source>
</evidence>
<dbReference type="PIRSF" id="PIRSF001357">
    <property type="entry name" value="DeoC"/>
    <property type="match status" value="1"/>
</dbReference>
<sequence length="145" mass="15906">MDIKVLQSIKAIEDGATELDIVWNISAFKSKDYKYIQTELSEVKKNTEGVIHKVIIETAYLSQEEKILAINLLKDLGIEFLKTSSGYAPEGAKVEDIKLFKSLADNKIKIKASGGIKDYETALKMIQAGADRLGTSAGIQIVTGK</sequence>
<proteinExistence type="predicted"/>
<dbReference type="AlphaFoldDB" id="A0AA45WKL1"/>
<dbReference type="GO" id="GO:0004139">
    <property type="term" value="F:deoxyribose-phosphate aldolase activity"/>
    <property type="evidence" value="ECO:0007669"/>
    <property type="project" value="UniProtKB-UniRule"/>
</dbReference>
<dbReference type="SMART" id="SM01133">
    <property type="entry name" value="DeoC"/>
    <property type="match status" value="1"/>
</dbReference>
<name>A0AA45WKL1_9AQUI</name>
<dbReference type="EC" id="4.1.2.4" evidence="3"/>
<organism evidence="4 5">
    <name type="scientific">Venenivibrio stagnispumantis</name>
    <dbReference type="NCBI Taxonomy" id="407998"/>
    <lineage>
        <taxon>Bacteria</taxon>
        <taxon>Pseudomonadati</taxon>
        <taxon>Aquificota</taxon>
        <taxon>Aquificia</taxon>
        <taxon>Aquificales</taxon>
        <taxon>Hydrogenothermaceae</taxon>
        <taxon>Venenivibrio</taxon>
    </lineage>
</organism>
<dbReference type="NCBIfam" id="TIGR00126">
    <property type="entry name" value="deoC"/>
    <property type="match status" value="1"/>
</dbReference>
<dbReference type="SUPFAM" id="SSF51569">
    <property type="entry name" value="Aldolase"/>
    <property type="match status" value="1"/>
</dbReference>